<dbReference type="EMBL" id="CP042829">
    <property type="protein sequence ID" value="QFG03583.1"/>
    <property type="molecule type" value="Genomic_DNA"/>
</dbReference>
<dbReference type="RefSeq" id="WP_158067537.1">
    <property type="nucleotide sequence ID" value="NZ_CP042829.1"/>
</dbReference>
<evidence type="ECO:0000313" key="2">
    <source>
        <dbReference type="Proteomes" id="UP000326331"/>
    </source>
</evidence>
<organism evidence="1 2">
    <name type="scientific">Tepidiforma bonchosmolovskayae</name>
    <dbReference type="NCBI Taxonomy" id="2601677"/>
    <lineage>
        <taxon>Bacteria</taxon>
        <taxon>Bacillati</taxon>
        <taxon>Chloroflexota</taxon>
        <taxon>Tepidiformia</taxon>
        <taxon>Tepidiformales</taxon>
        <taxon>Tepidiformaceae</taxon>
        <taxon>Tepidiforma</taxon>
    </lineage>
</organism>
<evidence type="ECO:0000313" key="1">
    <source>
        <dbReference type="EMBL" id="QFG03583.1"/>
    </source>
</evidence>
<reference evidence="1 2" key="1">
    <citation type="submission" date="2019-08" db="EMBL/GenBank/DDBJ databases">
        <authorList>
            <person name="Toschakov S.V."/>
        </authorList>
    </citation>
    <scope>NUCLEOTIDE SEQUENCE [LARGE SCALE GENOMIC DNA]</scope>
    <source>
        <strain evidence="1 2">3753O</strain>
    </source>
</reference>
<accession>A0ABX6C2U2</accession>
<sequence>MVSSATIAERVSLYEVLRARHASMQQLGAFGLDRDDLGASLAAAARKAGMSPDRLAAAISPAGRETAEAAAR</sequence>
<proteinExistence type="predicted"/>
<protein>
    <submittedName>
        <fullName evidence="1">Uncharacterized protein</fullName>
    </submittedName>
</protein>
<reference evidence="1 2" key="2">
    <citation type="submission" date="2019-10" db="EMBL/GenBank/DDBJ databases">
        <title>Thermopilla bonchosmolovskayae gen. nov., sp. nov., a moderately thermophilic Chloroflexi bacterium from a Chukotka hot spring (Arctic, Russia), representing a novel classis Thermopillaia, which include previously uncultivated lineage OLB14.</title>
        <authorList>
            <person name="Kochetkova T.V."/>
            <person name="Zayulina K.S."/>
            <person name="Zhigarkov V.S."/>
            <person name="Minaev N.V."/>
            <person name="Novikov A."/>
            <person name="Toshchakov S.V."/>
            <person name="Elcheninov A.G."/>
            <person name="Kublanov I.V."/>
        </authorList>
    </citation>
    <scope>NUCLEOTIDE SEQUENCE [LARGE SCALE GENOMIC DNA]</scope>
    <source>
        <strain evidence="1 2">3753O</strain>
    </source>
</reference>
<keyword evidence="2" id="KW-1185">Reference proteome</keyword>
<name>A0ABX6C2U2_9CHLR</name>
<dbReference type="Proteomes" id="UP000326331">
    <property type="component" value="Chromosome"/>
</dbReference>
<gene>
    <name evidence="1" type="ORF">Tbon_09820</name>
</gene>